<name>V4MJI9_EUTSA</name>
<protein>
    <submittedName>
        <fullName evidence="15">Uncharacterized protein</fullName>
    </submittedName>
</protein>
<comment type="subcellular location">
    <subcellularLocation>
        <location evidence="1">Cell membrane</location>
        <topology evidence="1">Single-pass type I membrane protein</topology>
    </subcellularLocation>
</comment>
<evidence type="ECO:0000256" key="2">
    <source>
        <dbReference type="ARBA" id="ARBA00009592"/>
    </source>
</evidence>
<dbReference type="Gene3D" id="3.80.10.10">
    <property type="entry name" value="Ribonuclease Inhibitor"/>
    <property type="match status" value="4"/>
</dbReference>
<keyword evidence="10" id="KW-0675">Receptor</keyword>
<proteinExistence type="inferred from homology"/>
<evidence type="ECO:0000256" key="7">
    <source>
        <dbReference type="ARBA" id="ARBA00022737"/>
    </source>
</evidence>
<evidence type="ECO:0000256" key="5">
    <source>
        <dbReference type="ARBA" id="ARBA00022692"/>
    </source>
</evidence>
<keyword evidence="9 12" id="KW-0472">Membrane</keyword>
<evidence type="ECO:0000256" key="3">
    <source>
        <dbReference type="ARBA" id="ARBA00022475"/>
    </source>
</evidence>
<evidence type="ECO:0000313" key="16">
    <source>
        <dbReference type="Proteomes" id="UP000030689"/>
    </source>
</evidence>
<dbReference type="AlphaFoldDB" id="V4MJI9"/>
<keyword evidence="16" id="KW-1185">Reference proteome</keyword>
<dbReference type="InterPro" id="IPR001611">
    <property type="entry name" value="Leu-rich_rpt"/>
</dbReference>
<dbReference type="GO" id="GO:0005886">
    <property type="term" value="C:plasma membrane"/>
    <property type="evidence" value="ECO:0007669"/>
    <property type="project" value="UniProtKB-SubCell"/>
</dbReference>
<sequence>MMIIPRQSYCLSGIVTLYFFFLVSLFLHTLASPLLQFCGHGQRDALLEFKHELPVNKSNSSPSLSSWNKTSDCCFWEGVKCDAKSGKVISLDLSFTSLNNSLKPNSGLFKLHHLRYLSLVGCNLYGEIPSSLGNLSHLTHLDLSDNDLVGEVMALVGNLTQLRYLSLSNNKLSGNIPVSFANLTKLSHLYISGNQFTCVDFPLILENLTSLSVLNIANNHFESTLPRDMSRFHNLEYFDEGGNSFSGPFPTSLFMIPSLTWVTLSGNQFKGPIEFSNTSSSSKLQSLYLSQNKFYGPIPKSISKFPNLESLYLSGNNFTGSISTFIPKLVNMFLDLSDNKLEGEIPGWLAGVSTLMLSRNSFNSFAKSFEVSDLSYIEWLGLSSNSFRGPLPSWICKLRPLDLLDLSNNSFNGSIPQCFKNTLVGLRELSLRNNDFSGIIPSEIFANATKLALVDVSGNKLEGKLPESLINCESLQLLNVKGNRFKDKFPSWLSSMTSLHVLILRSNKFYGPVYDPHVSIGFQSLKVIDISHNDFTGTLPPFYFWTWREMTISSEEDGSMYMGDPGFGDFYRLSMEMVNKGVDTKFDLIRKDFRAIDFSGNNIFGEIPKSIGLLRELHLLNLSGNAFASNIPQSLTKLTKLEALDLSRNQLSGQIPPDLGSLSFLSTMNFSHNNFEGPIPKGTQFQRQNCSAFMDNPKLYGLEDICGQTHVLNPKPQETEDLLEPEEQQVISWIAAAIAYGPGVFCGFVIGHIFFTHKHDWFMEMFPRSNPRRSAR</sequence>
<dbReference type="PRINTS" id="PR00019">
    <property type="entry name" value="LEURICHRPT"/>
</dbReference>
<keyword evidence="6" id="KW-0732">Signal</keyword>
<accession>V4MJI9</accession>
<evidence type="ECO:0000256" key="9">
    <source>
        <dbReference type="ARBA" id="ARBA00023136"/>
    </source>
</evidence>
<dbReference type="OMA" id="TWREMTI"/>
<dbReference type="InterPro" id="IPR003591">
    <property type="entry name" value="Leu-rich_rpt_typical-subtyp"/>
</dbReference>
<dbReference type="InterPro" id="IPR055414">
    <property type="entry name" value="LRR_R13L4/SHOC2-like"/>
</dbReference>
<keyword evidence="8 12" id="KW-1133">Transmembrane helix</keyword>
<evidence type="ECO:0000256" key="4">
    <source>
        <dbReference type="ARBA" id="ARBA00022614"/>
    </source>
</evidence>
<dbReference type="PANTHER" id="PTHR27000">
    <property type="entry name" value="LEUCINE-RICH REPEAT RECEPTOR-LIKE PROTEIN KINASE FAMILY PROTEIN-RELATED"/>
    <property type="match status" value="1"/>
</dbReference>
<evidence type="ECO:0000256" key="10">
    <source>
        <dbReference type="ARBA" id="ARBA00023170"/>
    </source>
</evidence>
<gene>
    <name evidence="15" type="ORF">EUTSA_v10024467mg</name>
</gene>
<dbReference type="EMBL" id="KI517384">
    <property type="protein sequence ID" value="ESQ55572.1"/>
    <property type="molecule type" value="Genomic_DNA"/>
</dbReference>
<keyword evidence="4" id="KW-0433">Leucine-rich repeat</keyword>
<evidence type="ECO:0000259" key="13">
    <source>
        <dbReference type="Pfam" id="PF08263"/>
    </source>
</evidence>
<dbReference type="InterPro" id="IPR013210">
    <property type="entry name" value="LRR_N_plant-typ"/>
</dbReference>
<evidence type="ECO:0000256" key="11">
    <source>
        <dbReference type="ARBA" id="ARBA00023180"/>
    </source>
</evidence>
<evidence type="ECO:0000256" key="12">
    <source>
        <dbReference type="SAM" id="Phobius"/>
    </source>
</evidence>
<dbReference type="Pfam" id="PF08263">
    <property type="entry name" value="LRRNT_2"/>
    <property type="match status" value="1"/>
</dbReference>
<feature type="domain" description="Leucine-rich repeat-containing N-terminal plant-type" evidence="13">
    <location>
        <begin position="42"/>
        <end position="82"/>
    </location>
</feature>
<evidence type="ECO:0000259" key="14">
    <source>
        <dbReference type="Pfam" id="PF23598"/>
    </source>
</evidence>
<feature type="domain" description="Disease resistance R13L4/SHOC-2-like LRR" evidence="14">
    <location>
        <begin position="106"/>
        <end position="318"/>
    </location>
</feature>
<evidence type="ECO:0000313" key="15">
    <source>
        <dbReference type="EMBL" id="ESQ55572.1"/>
    </source>
</evidence>
<dbReference type="Pfam" id="PF23598">
    <property type="entry name" value="LRR_14"/>
    <property type="match status" value="1"/>
</dbReference>
<dbReference type="eggNOG" id="KOG0619">
    <property type="taxonomic scope" value="Eukaryota"/>
</dbReference>
<dbReference type="Pfam" id="PF00560">
    <property type="entry name" value="LRR_1"/>
    <property type="match status" value="6"/>
</dbReference>
<comment type="similarity">
    <text evidence="2">Belongs to the RLP family.</text>
</comment>
<dbReference type="InterPro" id="IPR032675">
    <property type="entry name" value="LRR_dom_sf"/>
</dbReference>
<dbReference type="STRING" id="72664.V4MJI9"/>
<evidence type="ECO:0000256" key="8">
    <source>
        <dbReference type="ARBA" id="ARBA00022989"/>
    </source>
</evidence>
<evidence type="ECO:0000256" key="6">
    <source>
        <dbReference type="ARBA" id="ARBA00022729"/>
    </source>
</evidence>
<dbReference type="SUPFAM" id="SSF52058">
    <property type="entry name" value="L domain-like"/>
    <property type="match status" value="2"/>
</dbReference>
<keyword evidence="3" id="KW-1003">Cell membrane</keyword>
<feature type="transmembrane region" description="Helical" evidence="12">
    <location>
        <begin position="730"/>
        <end position="755"/>
    </location>
</feature>
<dbReference type="FunFam" id="3.80.10.10:FF:000095">
    <property type="entry name" value="LRR receptor-like serine/threonine-protein kinase GSO1"/>
    <property type="match status" value="1"/>
</dbReference>
<keyword evidence="5 12" id="KW-0812">Transmembrane</keyword>
<dbReference type="FunFam" id="3.80.10.10:FF:000413">
    <property type="entry name" value="Inactive leucine-rich repeat receptor-like protein kinase"/>
    <property type="match status" value="1"/>
</dbReference>
<organism evidence="15 16">
    <name type="scientific">Eutrema salsugineum</name>
    <name type="common">Saltwater cress</name>
    <name type="synonym">Sisymbrium salsugineum</name>
    <dbReference type="NCBI Taxonomy" id="72664"/>
    <lineage>
        <taxon>Eukaryota</taxon>
        <taxon>Viridiplantae</taxon>
        <taxon>Streptophyta</taxon>
        <taxon>Embryophyta</taxon>
        <taxon>Tracheophyta</taxon>
        <taxon>Spermatophyta</taxon>
        <taxon>Magnoliopsida</taxon>
        <taxon>eudicotyledons</taxon>
        <taxon>Gunneridae</taxon>
        <taxon>Pentapetalae</taxon>
        <taxon>rosids</taxon>
        <taxon>malvids</taxon>
        <taxon>Brassicales</taxon>
        <taxon>Brassicaceae</taxon>
        <taxon>Eutremeae</taxon>
        <taxon>Eutrema</taxon>
    </lineage>
</organism>
<dbReference type="FunFam" id="3.80.10.10:FF:000111">
    <property type="entry name" value="LRR receptor-like serine/threonine-protein kinase ERECTA"/>
    <property type="match status" value="1"/>
</dbReference>
<dbReference type="KEGG" id="eus:EUTSA_v10024467mg"/>
<reference evidence="15 16" key="1">
    <citation type="journal article" date="2013" name="Front. Plant Sci.">
        <title>The Reference Genome of the Halophytic Plant Eutrema salsugineum.</title>
        <authorList>
            <person name="Yang R."/>
            <person name="Jarvis D.E."/>
            <person name="Chen H."/>
            <person name="Beilstein M.A."/>
            <person name="Grimwood J."/>
            <person name="Jenkins J."/>
            <person name="Shu S."/>
            <person name="Prochnik S."/>
            <person name="Xin M."/>
            <person name="Ma C."/>
            <person name="Schmutz J."/>
            <person name="Wing R.A."/>
            <person name="Mitchell-Olds T."/>
            <person name="Schumaker K.S."/>
            <person name="Wang X."/>
        </authorList>
    </citation>
    <scope>NUCLEOTIDE SEQUENCE [LARGE SCALE GENOMIC DNA]</scope>
</reference>
<dbReference type="Gramene" id="ESQ55572">
    <property type="protein sequence ID" value="ESQ55572"/>
    <property type="gene ID" value="EUTSA_v10024467mg"/>
</dbReference>
<keyword evidence="11" id="KW-0325">Glycoprotein</keyword>
<dbReference type="Proteomes" id="UP000030689">
    <property type="component" value="Unassembled WGS sequence"/>
</dbReference>
<dbReference type="PANTHER" id="PTHR27000:SF787">
    <property type="entry name" value="RECEPTOR-LIKE PROTEIN 39"/>
    <property type="match status" value="1"/>
</dbReference>
<evidence type="ECO:0000256" key="1">
    <source>
        <dbReference type="ARBA" id="ARBA00004251"/>
    </source>
</evidence>
<keyword evidence="7" id="KW-0677">Repeat</keyword>
<dbReference type="SMART" id="SM00369">
    <property type="entry name" value="LRR_TYP"/>
    <property type="match status" value="8"/>
</dbReference>